<organism evidence="9 10">
    <name type="scientific">Paludisphaera borealis</name>
    <dbReference type="NCBI Taxonomy" id="1387353"/>
    <lineage>
        <taxon>Bacteria</taxon>
        <taxon>Pseudomonadati</taxon>
        <taxon>Planctomycetota</taxon>
        <taxon>Planctomycetia</taxon>
        <taxon>Isosphaerales</taxon>
        <taxon>Isosphaeraceae</taxon>
        <taxon>Paludisphaera</taxon>
    </lineage>
</organism>
<name>A0A1U7CJF5_9BACT</name>
<evidence type="ECO:0000256" key="3">
    <source>
        <dbReference type="ARBA" id="ARBA00022679"/>
    </source>
</evidence>
<evidence type="ECO:0000313" key="9">
    <source>
        <dbReference type="EMBL" id="APW59059.1"/>
    </source>
</evidence>
<evidence type="ECO:0000256" key="1">
    <source>
        <dbReference type="ARBA" id="ARBA00004141"/>
    </source>
</evidence>
<keyword evidence="4 7" id="KW-0812">Transmembrane</keyword>
<dbReference type="PANTHER" id="PTHR30576:SF0">
    <property type="entry name" value="UNDECAPRENYL-PHOSPHATE N-ACETYLGALACTOSAMINYL 1-PHOSPHATE TRANSFERASE-RELATED"/>
    <property type="match status" value="1"/>
</dbReference>
<proteinExistence type="inferred from homology"/>
<evidence type="ECO:0000256" key="5">
    <source>
        <dbReference type="ARBA" id="ARBA00022989"/>
    </source>
</evidence>
<keyword evidence="5 7" id="KW-1133">Transmembrane helix</keyword>
<dbReference type="NCBIfam" id="TIGR03025">
    <property type="entry name" value="EPS_sugtrans"/>
    <property type="match status" value="1"/>
</dbReference>
<dbReference type="AlphaFoldDB" id="A0A1U7CJF5"/>
<sequence length="373" mass="42401">MNDSLEIVGRKRSEAVAGASRKRIVLVGARRDARRLLRDMDAGPVPIIGFIDTGHDHKSSPRFRSRHLAVNQRTSPLPVLGNINRVDELVDQARATHVVVALSRKPKKHLRPRLAKLTNSRVRVHWISAASGGLDLSGLDLDGETPERRSPFGDWSWPIVRLRKWARSDGARLAKRIADIVVSVMILTLLAPLFLIVAVAILLQSGRPIFYTQERVGQGGRRFRIIKFRSMKSDAEDVTGPIWASDHDTRCTRIGDWLRSTNVDELPQLFNVLKGEMSLVGPRPERPVFVDQFSHEMPDYNLRHAVPSGMTGWAQVHGWRGRTSLRKRIQYDLDYINRWSFLLDFQILFMTLQHVAWGKTSWNLSRTAKKPEA</sequence>
<dbReference type="InterPro" id="IPR003362">
    <property type="entry name" value="Bact_transf"/>
</dbReference>
<dbReference type="Pfam" id="PF13727">
    <property type="entry name" value="CoA_binding_3"/>
    <property type="match status" value="1"/>
</dbReference>
<dbReference type="GO" id="GO:0016020">
    <property type="term" value="C:membrane"/>
    <property type="evidence" value="ECO:0007669"/>
    <property type="project" value="UniProtKB-SubCell"/>
</dbReference>
<keyword evidence="6 7" id="KW-0472">Membrane</keyword>
<evidence type="ECO:0000256" key="4">
    <source>
        <dbReference type="ARBA" id="ARBA00022692"/>
    </source>
</evidence>
<dbReference type="OrthoDB" id="9766874at2"/>
<evidence type="ECO:0000256" key="6">
    <source>
        <dbReference type="ARBA" id="ARBA00023136"/>
    </source>
</evidence>
<keyword evidence="10" id="KW-1185">Reference proteome</keyword>
<dbReference type="Gene3D" id="3.40.50.720">
    <property type="entry name" value="NAD(P)-binding Rossmann-like Domain"/>
    <property type="match status" value="1"/>
</dbReference>
<dbReference type="PANTHER" id="PTHR30576">
    <property type="entry name" value="COLANIC BIOSYNTHESIS UDP-GLUCOSE LIPID CARRIER TRANSFERASE"/>
    <property type="match status" value="1"/>
</dbReference>
<feature type="transmembrane region" description="Helical" evidence="7">
    <location>
        <begin position="177"/>
        <end position="203"/>
    </location>
</feature>
<accession>A0A1U7CJF5</accession>
<comment type="similarity">
    <text evidence="2">Belongs to the bacterial sugar transferase family.</text>
</comment>
<reference evidence="10" key="1">
    <citation type="submission" date="2016-12" db="EMBL/GenBank/DDBJ databases">
        <title>Comparative genomics of four Isosphaeraceae planctomycetes: a common pool of plasmids and glycoside hydrolase genes.</title>
        <authorList>
            <person name="Ivanova A."/>
        </authorList>
    </citation>
    <scope>NUCLEOTIDE SEQUENCE [LARGE SCALE GENOMIC DNA]</scope>
    <source>
        <strain evidence="10">PX4</strain>
    </source>
</reference>
<evidence type="ECO:0000256" key="7">
    <source>
        <dbReference type="SAM" id="Phobius"/>
    </source>
</evidence>
<dbReference type="GO" id="GO:0016780">
    <property type="term" value="F:phosphotransferase activity, for other substituted phosphate groups"/>
    <property type="evidence" value="ECO:0007669"/>
    <property type="project" value="TreeGrafter"/>
</dbReference>
<comment type="subcellular location">
    <subcellularLocation>
        <location evidence="1">Membrane</location>
        <topology evidence="1">Multi-pass membrane protein</topology>
    </subcellularLocation>
</comment>
<dbReference type="EMBL" id="CP019082">
    <property type="protein sequence ID" value="APW59059.1"/>
    <property type="molecule type" value="Genomic_DNA"/>
</dbReference>
<dbReference type="STRING" id="1387353.BSF38_00473"/>
<dbReference type="Pfam" id="PF02397">
    <property type="entry name" value="Bac_transf"/>
    <property type="match status" value="1"/>
</dbReference>
<evidence type="ECO:0000256" key="2">
    <source>
        <dbReference type="ARBA" id="ARBA00006464"/>
    </source>
</evidence>
<protein>
    <recommendedName>
        <fullName evidence="8">Bacterial sugar transferase domain-containing protein</fullName>
    </recommendedName>
</protein>
<evidence type="ECO:0000259" key="8">
    <source>
        <dbReference type="Pfam" id="PF02397"/>
    </source>
</evidence>
<keyword evidence="3 9" id="KW-0808">Transferase</keyword>
<dbReference type="Proteomes" id="UP000186309">
    <property type="component" value="Chromosome"/>
</dbReference>
<evidence type="ECO:0000313" key="10">
    <source>
        <dbReference type="Proteomes" id="UP000186309"/>
    </source>
</evidence>
<dbReference type="KEGG" id="pbor:BSF38_00473"/>
<dbReference type="RefSeq" id="WP_076343285.1">
    <property type="nucleotide sequence ID" value="NZ_CP019082.1"/>
</dbReference>
<gene>
    <name evidence="9" type="primary">gumD_1</name>
    <name evidence="9" type="ORF">BSF38_00473</name>
</gene>
<dbReference type="InterPro" id="IPR017475">
    <property type="entry name" value="EPS_sugar_tfrase"/>
</dbReference>
<feature type="domain" description="Bacterial sugar transferase" evidence="8">
    <location>
        <begin position="175"/>
        <end position="355"/>
    </location>
</feature>